<dbReference type="PANTHER" id="PTHR10336:SF36">
    <property type="entry name" value="1-PHOSPHATIDYLINOSITOL 4,5-BISPHOSPHATE PHOSPHODIESTERASE BETA-4"/>
    <property type="match status" value="1"/>
</dbReference>
<keyword evidence="6 10" id="KW-0442">Lipid degradation</keyword>
<proteinExistence type="predicted"/>
<dbReference type="EMBL" id="MUJZ01015240">
    <property type="protein sequence ID" value="OTF81112.1"/>
    <property type="molecule type" value="Genomic_DNA"/>
</dbReference>
<dbReference type="PROSITE" id="PS50007">
    <property type="entry name" value="PIPLC_X_DOMAIN"/>
    <property type="match status" value="1"/>
</dbReference>
<evidence type="ECO:0000313" key="12">
    <source>
        <dbReference type="EMBL" id="OTF81112.1"/>
    </source>
</evidence>
<comment type="catalytic activity">
    <reaction evidence="1">
        <text>an N-(acyl)-sphingosylphosphoethanolamine = an N-(acyl)-sphingosyl-1,3-cyclic phosphate + ethanolamine</text>
        <dbReference type="Rhea" id="RHEA:60648"/>
        <dbReference type="ChEBI" id="CHEBI:57603"/>
        <dbReference type="ChEBI" id="CHEBI:143891"/>
        <dbReference type="ChEBI" id="CHEBI:143892"/>
    </reaction>
</comment>
<dbReference type="GO" id="GO:0016042">
    <property type="term" value="P:lipid catabolic process"/>
    <property type="evidence" value="ECO:0007669"/>
    <property type="project" value="UniProtKB-KW"/>
</dbReference>
<dbReference type="SUPFAM" id="SSF51695">
    <property type="entry name" value="PLC-like phosphodiesterases"/>
    <property type="match status" value="1"/>
</dbReference>
<keyword evidence="9" id="KW-0456">Lyase</keyword>
<protein>
    <recommendedName>
        <fullName evidence="2 10">Phosphoinositide phospholipase C</fullName>
        <ecNumber evidence="2 10">3.1.4.11</ecNumber>
    </recommendedName>
</protein>
<dbReference type="GO" id="GO:0016829">
    <property type="term" value="F:lyase activity"/>
    <property type="evidence" value="ECO:0007669"/>
    <property type="project" value="UniProtKB-KW"/>
</dbReference>
<comment type="catalytic activity">
    <reaction evidence="10">
        <text>a 1,2-diacyl-sn-glycero-3-phospho-(1D-myo-inositol-4,5-bisphosphate) + H2O = 1D-myo-inositol 1,4,5-trisphosphate + a 1,2-diacyl-sn-glycerol + H(+)</text>
        <dbReference type="Rhea" id="RHEA:33179"/>
        <dbReference type="ChEBI" id="CHEBI:15377"/>
        <dbReference type="ChEBI" id="CHEBI:15378"/>
        <dbReference type="ChEBI" id="CHEBI:17815"/>
        <dbReference type="ChEBI" id="CHEBI:58456"/>
        <dbReference type="ChEBI" id="CHEBI:203600"/>
        <dbReference type="EC" id="3.1.4.11"/>
    </reaction>
</comment>
<feature type="non-terminal residue" evidence="12">
    <location>
        <position position="74"/>
    </location>
</feature>
<evidence type="ECO:0000256" key="4">
    <source>
        <dbReference type="ARBA" id="ARBA00022801"/>
    </source>
</evidence>
<dbReference type="GO" id="GO:0046872">
    <property type="term" value="F:metal ion binding"/>
    <property type="evidence" value="ECO:0007669"/>
    <property type="project" value="UniProtKB-KW"/>
</dbReference>
<dbReference type="OrthoDB" id="269822at2759"/>
<evidence type="ECO:0000256" key="10">
    <source>
        <dbReference type="RuleBase" id="RU361133"/>
    </source>
</evidence>
<dbReference type="InterPro" id="IPR017946">
    <property type="entry name" value="PLC-like_Pdiesterase_TIM-brl"/>
</dbReference>
<dbReference type="PANTHER" id="PTHR10336">
    <property type="entry name" value="PHOSPHOINOSITIDE-SPECIFIC PHOSPHOLIPASE C FAMILY PROTEIN"/>
    <property type="match status" value="1"/>
</dbReference>
<evidence type="ECO:0000256" key="8">
    <source>
        <dbReference type="ARBA" id="ARBA00023157"/>
    </source>
</evidence>
<evidence type="ECO:0000256" key="3">
    <source>
        <dbReference type="ARBA" id="ARBA00022723"/>
    </source>
</evidence>
<dbReference type="InterPro" id="IPR001192">
    <property type="entry name" value="PI-PLC_fam"/>
</dbReference>
<dbReference type="PRINTS" id="PR00390">
    <property type="entry name" value="PHPHLIPASEC"/>
</dbReference>
<reference evidence="12 13" key="1">
    <citation type="submission" date="2017-03" db="EMBL/GenBank/DDBJ databases">
        <title>Genome Survey of Euroglyphus maynei.</title>
        <authorList>
            <person name="Arlian L.G."/>
            <person name="Morgan M.S."/>
            <person name="Rider S.D."/>
        </authorList>
    </citation>
    <scope>NUCLEOTIDE SEQUENCE [LARGE SCALE GENOMIC DNA]</scope>
    <source>
        <strain evidence="12">Arlian Lab</strain>
        <tissue evidence="12">Whole body</tissue>
    </source>
</reference>
<evidence type="ECO:0000256" key="5">
    <source>
        <dbReference type="ARBA" id="ARBA00022842"/>
    </source>
</evidence>
<evidence type="ECO:0000256" key="6">
    <source>
        <dbReference type="ARBA" id="ARBA00022963"/>
    </source>
</evidence>
<organism evidence="12 13">
    <name type="scientific">Euroglyphus maynei</name>
    <name type="common">Mayne's house dust mite</name>
    <dbReference type="NCBI Taxonomy" id="6958"/>
    <lineage>
        <taxon>Eukaryota</taxon>
        <taxon>Metazoa</taxon>
        <taxon>Ecdysozoa</taxon>
        <taxon>Arthropoda</taxon>
        <taxon>Chelicerata</taxon>
        <taxon>Arachnida</taxon>
        <taxon>Acari</taxon>
        <taxon>Acariformes</taxon>
        <taxon>Sarcoptiformes</taxon>
        <taxon>Astigmata</taxon>
        <taxon>Psoroptidia</taxon>
        <taxon>Analgoidea</taxon>
        <taxon>Pyroglyphidae</taxon>
        <taxon>Pyroglyphinae</taxon>
        <taxon>Euroglyphus</taxon>
    </lineage>
</organism>
<dbReference type="GO" id="GO:0004435">
    <property type="term" value="F:phosphatidylinositol-4,5-bisphosphate phospholipase C activity"/>
    <property type="evidence" value="ECO:0007669"/>
    <property type="project" value="UniProtKB-EC"/>
</dbReference>
<dbReference type="AlphaFoldDB" id="A0A1Y3BJT0"/>
<dbReference type="Proteomes" id="UP000194236">
    <property type="component" value="Unassembled WGS sequence"/>
</dbReference>
<name>A0A1Y3BJT0_EURMA</name>
<dbReference type="EC" id="3.1.4.11" evidence="2 10"/>
<evidence type="ECO:0000256" key="7">
    <source>
        <dbReference type="ARBA" id="ARBA00023098"/>
    </source>
</evidence>
<accession>A0A1Y3BJT0</accession>
<keyword evidence="8" id="KW-1015">Disulfide bond</keyword>
<comment type="caution">
    <text evidence="12">The sequence shown here is derived from an EMBL/GenBank/DDBJ whole genome shotgun (WGS) entry which is preliminary data.</text>
</comment>
<gene>
    <name evidence="12" type="ORF">BLA29_014502</name>
</gene>
<keyword evidence="13" id="KW-1185">Reference proteome</keyword>
<dbReference type="GO" id="GO:0051209">
    <property type="term" value="P:release of sequestered calcium ion into cytosol"/>
    <property type="evidence" value="ECO:0007669"/>
    <property type="project" value="TreeGrafter"/>
</dbReference>
<feature type="domain" description="Phosphatidylinositol-specific phospholipase C X" evidence="11">
    <location>
        <begin position="1"/>
        <end position="74"/>
    </location>
</feature>
<keyword evidence="5" id="KW-0460">Magnesium</keyword>
<evidence type="ECO:0000256" key="9">
    <source>
        <dbReference type="ARBA" id="ARBA00023239"/>
    </source>
</evidence>
<keyword evidence="7 10" id="KW-0443">Lipid metabolism</keyword>
<keyword evidence="4 10" id="KW-0378">Hydrolase</keyword>
<dbReference type="Gene3D" id="3.20.20.190">
    <property type="entry name" value="Phosphatidylinositol (PI) phosphodiesterase"/>
    <property type="match status" value="1"/>
</dbReference>
<evidence type="ECO:0000313" key="13">
    <source>
        <dbReference type="Proteomes" id="UP000194236"/>
    </source>
</evidence>
<sequence length="74" mass="8444">MDMDQSLSHYYCNSSHNTYLTGRQFGGKSSVEMYRQVLLTGCRCVELDCWDGKGEDQEPIITHGKAMCTDILFK</sequence>
<dbReference type="GO" id="GO:0046488">
    <property type="term" value="P:phosphatidylinositol metabolic process"/>
    <property type="evidence" value="ECO:0007669"/>
    <property type="project" value="TreeGrafter"/>
</dbReference>
<dbReference type="GO" id="GO:0048015">
    <property type="term" value="P:phosphatidylinositol-mediated signaling"/>
    <property type="evidence" value="ECO:0007669"/>
    <property type="project" value="TreeGrafter"/>
</dbReference>
<keyword evidence="3" id="KW-0479">Metal-binding</keyword>
<dbReference type="InterPro" id="IPR000909">
    <property type="entry name" value="PLipase_C_PInositol-sp_X_dom"/>
</dbReference>
<evidence type="ECO:0000256" key="2">
    <source>
        <dbReference type="ARBA" id="ARBA00012368"/>
    </source>
</evidence>
<dbReference type="Pfam" id="PF00388">
    <property type="entry name" value="PI-PLC-X"/>
    <property type="match status" value="1"/>
</dbReference>
<evidence type="ECO:0000256" key="1">
    <source>
        <dbReference type="ARBA" id="ARBA00000110"/>
    </source>
</evidence>
<evidence type="ECO:0000259" key="11">
    <source>
        <dbReference type="SMART" id="SM00148"/>
    </source>
</evidence>
<dbReference type="SMART" id="SM00148">
    <property type="entry name" value="PLCXc"/>
    <property type="match status" value="1"/>
</dbReference>